<evidence type="ECO:0000313" key="8">
    <source>
        <dbReference type="Ensembl" id="ENSAMXP00005032616.1"/>
    </source>
</evidence>
<feature type="repeat" description="CSPG" evidence="5">
    <location>
        <begin position="1077"/>
        <end position="1184"/>
    </location>
</feature>
<evidence type="ECO:0000259" key="7">
    <source>
        <dbReference type="Pfam" id="PF19309"/>
    </source>
</evidence>
<organism evidence="8 9">
    <name type="scientific">Astyanax mexicanus</name>
    <name type="common">Blind cave fish</name>
    <name type="synonym">Astyanax fasciatus mexicanus</name>
    <dbReference type="NCBI Taxonomy" id="7994"/>
    <lineage>
        <taxon>Eukaryota</taxon>
        <taxon>Metazoa</taxon>
        <taxon>Chordata</taxon>
        <taxon>Craniata</taxon>
        <taxon>Vertebrata</taxon>
        <taxon>Euteleostomi</taxon>
        <taxon>Actinopterygii</taxon>
        <taxon>Neopterygii</taxon>
        <taxon>Teleostei</taxon>
        <taxon>Ostariophysi</taxon>
        <taxon>Characiformes</taxon>
        <taxon>Characoidei</taxon>
        <taxon>Acestrorhamphidae</taxon>
        <taxon>Acestrorhamphinae</taxon>
        <taxon>Astyanax</taxon>
    </lineage>
</organism>
<feature type="repeat" description="CSPG" evidence="5">
    <location>
        <begin position="776"/>
        <end position="867"/>
    </location>
</feature>
<dbReference type="GO" id="GO:0046872">
    <property type="term" value="F:metal ion binding"/>
    <property type="evidence" value="ECO:0007669"/>
    <property type="project" value="UniProtKB-KW"/>
</dbReference>
<dbReference type="InterPro" id="IPR045658">
    <property type="entry name" value="FRAS1-rel_N"/>
</dbReference>
<dbReference type="PANTHER" id="PTHR45739">
    <property type="entry name" value="MATRIX PROTEIN, PUTATIVE-RELATED"/>
    <property type="match status" value="1"/>
</dbReference>
<dbReference type="Pfam" id="PF16184">
    <property type="entry name" value="Cadherin_3"/>
    <property type="match status" value="7"/>
</dbReference>
<reference evidence="8" key="1">
    <citation type="submission" date="2025-08" db="UniProtKB">
        <authorList>
            <consortium name="Ensembl"/>
        </authorList>
    </citation>
    <scope>IDENTIFICATION</scope>
</reference>
<protein>
    <submittedName>
        <fullName evidence="8">Fras1 related extracellular matrix 1a</fullName>
    </submittedName>
</protein>
<feature type="domain" description="FRAS1-related extracellular matrix protein N-terminal" evidence="7">
    <location>
        <begin position="29"/>
        <end position="261"/>
    </location>
</feature>
<feature type="repeat" description="CSPG" evidence="5">
    <location>
        <begin position="640"/>
        <end position="754"/>
    </location>
</feature>
<evidence type="ECO:0000256" key="2">
    <source>
        <dbReference type="ARBA" id="ARBA00022729"/>
    </source>
</evidence>
<keyword evidence="4" id="KW-0325">Glycoprotein</keyword>
<evidence type="ECO:0000256" key="5">
    <source>
        <dbReference type="PROSITE-ProRule" id="PRU01201"/>
    </source>
</evidence>
<feature type="repeat" description="CSPG" evidence="5">
    <location>
        <begin position="413"/>
        <end position="500"/>
    </location>
</feature>
<accession>A0A8B9K7H0</accession>
<dbReference type="Ensembl" id="ENSAMXT00005035653.1">
    <property type="protein sequence ID" value="ENSAMXP00005032616.1"/>
    <property type="gene ID" value="ENSAMXG00005015702.1"/>
</dbReference>
<feature type="repeat" description="CSPG" evidence="5">
    <location>
        <begin position="954"/>
        <end position="1056"/>
    </location>
</feature>
<keyword evidence="1" id="KW-0479">Metal-binding</keyword>
<dbReference type="PROSITE" id="PS51854">
    <property type="entry name" value="CSPG"/>
    <property type="match status" value="7"/>
</dbReference>
<keyword evidence="3" id="KW-0677">Repeat</keyword>
<proteinExistence type="predicted"/>
<evidence type="ECO:0000256" key="4">
    <source>
        <dbReference type="ARBA" id="ARBA00023180"/>
    </source>
</evidence>
<dbReference type="InterPro" id="IPR051561">
    <property type="entry name" value="FRAS1_ECM"/>
</dbReference>
<dbReference type="AlphaFoldDB" id="A0A8B9K7H0"/>
<feature type="repeat" description="CSPG" evidence="5">
    <location>
        <begin position="296"/>
        <end position="388"/>
    </location>
</feature>
<dbReference type="Proteomes" id="UP000694621">
    <property type="component" value="Unplaced"/>
</dbReference>
<dbReference type="GO" id="GO:0009653">
    <property type="term" value="P:anatomical structure morphogenesis"/>
    <property type="evidence" value="ECO:0007669"/>
    <property type="project" value="TreeGrafter"/>
</dbReference>
<feature type="repeat" description="CSPG" evidence="5">
    <location>
        <begin position="521"/>
        <end position="615"/>
    </location>
</feature>
<keyword evidence="2 6" id="KW-0732">Signal</keyword>
<dbReference type="InterPro" id="IPR039005">
    <property type="entry name" value="CSPG_rpt"/>
</dbReference>
<evidence type="ECO:0000256" key="3">
    <source>
        <dbReference type="ARBA" id="ARBA00022737"/>
    </source>
</evidence>
<dbReference type="PANTHER" id="PTHR45739:SF7">
    <property type="entry name" value="FRAS1-RELATED EXTRACELLULAR MATRIX PROTEIN 1"/>
    <property type="match status" value="1"/>
</dbReference>
<dbReference type="Pfam" id="PF19309">
    <property type="entry name" value="Frem_N"/>
    <property type="match status" value="1"/>
</dbReference>
<evidence type="ECO:0000313" key="9">
    <source>
        <dbReference type="Proteomes" id="UP000694621"/>
    </source>
</evidence>
<name>A0A8B9K7H0_ASTMX</name>
<evidence type="ECO:0000256" key="1">
    <source>
        <dbReference type="ARBA" id="ARBA00022723"/>
    </source>
</evidence>
<evidence type="ECO:0000256" key="6">
    <source>
        <dbReference type="SAM" id="SignalP"/>
    </source>
</evidence>
<feature type="signal peptide" evidence="6">
    <location>
        <begin position="1"/>
        <end position="26"/>
    </location>
</feature>
<feature type="chain" id="PRO_5034328940" evidence="6">
    <location>
        <begin position="27"/>
        <end position="1260"/>
    </location>
</feature>
<sequence length="1260" mass="141963">MTLQRRTFKSPFWLLLLLGLLHWTRGSLVKTNLGLKVKRGQSVFLQEGDLQFHIPREKDACKLEVVLNEPITQRVGTLSPQVFDCHYLVDEVKYTHNGCPILKEDTVKLRLYRFSETETYSEVFSLHVEIMEPDCNIIKLGPQTLQVPEFFGLSNVLDGNIVSFNYEHRSNIECTVRVLTPESHLPGHGQLVTGEPDKLEGPRGDDGLLFFPEQQANCKSESCLKGLKLVKITKVSCEEFLMMGIRYQHITPPSPDIDYIAIRLDLTDTRSRSIFQSEQAWIPVTIKGAVPNQLPKPAFMSMFILEVDQFILTPFSTAALDAIDAETPKNRLVFNITKPPSEGFITHLSDHTKPISSFTWTDLNDMLISYQPPNSSHTQRRNYEVEFEVHDFYFEKSQPVMVHMSVRTADTNAPRVSWNMGLSLLEGQSRPITWDQLQIVDNDDLKAVRIITVDGLQHGRLTLRGGKGFMFTVSDIKAGVVHYHHDDSDTTKDFVIFRITDGRHQTRHKFPISILPKDDSPPFLITNMVLELSEGQTALLRGSILQASDMDSSDDYIMFNITRPPQAGEIMKMPGPGITGHPVTRFLQKDLFHSIIYYRHFGNEVFDDSFEVVLSDFHDPPNLSDPQVQLIQIQPVPDQPPQEVPGSSRYLVVKETDVVYLTKQQLHFVDLESPDCELTYTVTTPPLFSTSYGGADAGRLFLVDSIPKFTKDPNAPVLRLFTQHAVNYMKVAYMPPIHDIGPYPQHIAFVLSVTSQHGRTTTGICFNITVLPVDNQTPEVHINQLTVDEGGECWVSVDHLQLTDMDSLEDSLRVEIKRRPQHGEVYLDGAPLSQGQTFTVWDLKNLKVRYHHDSSESDQDSIECIATDGVNSVEFVLPIKVTEFTKLPCFLQGEEIGLLPRHDTITFVISDGQSDLGPSCCYEKTQGFKGSPHLEDSLPVYDLNITVYPMDNQPPSITIDAVFGVNEGGSASVSSTHLKVTDQDTLLEDLQLILISPPQFGYIENILPTPGFEKSNMGISIASFSYRDVLNGHINYVQSRHQRIEPTADQFMLCVSDGKHQSSAKPFYIIINPTNDETPDFLARNFTVREGDMKELDPSIINAVDLDVPRDRLTFSIVQQPRHGAIMGRLHGNEVAHYKRSAQKLGTEVYVQDFTMEDLRNGMALMYMHDDSESELDGFIIQLSDGKHQLQRHMLVKVLPVNDEEPHIIRNTGIEVEAGESRLISSAVLSAHDNDTPSSAIIYVFESIPTHGLLQIKVTC</sequence>